<protein>
    <recommendedName>
        <fullName evidence="3">N-acetyltransferase domain-containing protein</fullName>
    </recommendedName>
</protein>
<dbReference type="Pfam" id="PF00583">
    <property type="entry name" value="Acetyltransf_1"/>
    <property type="match status" value="1"/>
</dbReference>
<dbReference type="PANTHER" id="PTHR43877">
    <property type="entry name" value="AMINOALKYLPHOSPHONATE N-ACETYLTRANSFERASE-RELATED-RELATED"/>
    <property type="match status" value="1"/>
</dbReference>
<sequence length="146" mass="15423">MPGMGVEIEVVRTVSGDIAEAFRRLLPQLSSSAAPLDGDALQALADHPANRLLVARAGGEILGTLTLVTFPIPTGVRAWIEDVVVDSAARGQGVGAALVTAAVELARTSGARTVDLTSRPSREAANRLYRRLGFTERATNLYRITT</sequence>
<proteinExistence type="predicted"/>
<dbReference type="InterPro" id="IPR050832">
    <property type="entry name" value="Bact_Acetyltransf"/>
</dbReference>
<accession>A0A810KWI6</accession>
<dbReference type="InterPro" id="IPR000182">
    <property type="entry name" value="GNAT_dom"/>
</dbReference>
<dbReference type="PANTHER" id="PTHR43877:SF1">
    <property type="entry name" value="ACETYLTRANSFERASE"/>
    <property type="match status" value="1"/>
</dbReference>
<keyword evidence="1" id="KW-0808">Transferase</keyword>
<keyword evidence="2" id="KW-0012">Acyltransferase</keyword>
<dbReference type="Gene3D" id="3.40.630.30">
    <property type="match status" value="1"/>
</dbReference>
<dbReference type="PROSITE" id="PS51186">
    <property type="entry name" value="GNAT"/>
    <property type="match status" value="1"/>
</dbReference>
<dbReference type="InterPro" id="IPR016181">
    <property type="entry name" value="Acyl_CoA_acyltransferase"/>
</dbReference>
<organism evidence="4 5">
    <name type="scientific">Actinocatenispora sera</name>
    <dbReference type="NCBI Taxonomy" id="390989"/>
    <lineage>
        <taxon>Bacteria</taxon>
        <taxon>Bacillati</taxon>
        <taxon>Actinomycetota</taxon>
        <taxon>Actinomycetes</taxon>
        <taxon>Micromonosporales</taxon>
        <taxon>Micromonosporaceae</taxon>
        <taxon>Actinocatenispora</taxon>
    </lineage>
</organism>
<evidence type="ECO:0000256" key="1">
    <source>
        <dbReference type="ARBA" id="ARBA00022679"/>
    </source>
</evidence>
<dbReference type="SUPFAM" id="SSF55729">
    <property type="entry name" value="Acyl-CoA N-acyltransferases (Nat)"/>
    <property type="match status" value="1"/>
</dbReference>
<dbReference type="EMBL" id="AP023354">
    <property type="protein sequence ID" value="BCJ27590.1"/>
    <property type="molecule type" value="Genomic_DNA"/>
</dbReference>
<evidence type="ECO:0000313" key="4">
    <source>
        <dbReference type="EMBL" id="BCJ27590.1"/>
    </source>
</evidence>
<keyword evidence="5" id="KW-1185">Reference proteome</keyword>
<reference evidence="4" key="1">
    <citation type="submission" date="2020-08" db="EMBL/GenBank/DDBJ databases">
        <title>Whole genome shotgun sequence of Actinocatenispora sera NBRC 101916.</title>
        <authorList>
            <person name="Komaki H."/>
            <person name="Tamura T."/>
        </authorList>
    </citation>
    <scope>NUCLEOTIDE SEQUENCE</scope>
    <source>
        <strain evidence="4">NBRC 101916</strain>
    </source>
</reference>
<evidence type="ECO:0000313" key="5">
    <source>
        <dbReference type="Proteomes" id="UP000680750"/>
    </source>
</evidence>
<dbReference type="Proteomes" id="UP000680750">
    <property type="component" value="Chromosome"/>
</dbReference>
<dbReference type="CDD" id="cd04301">
    <property type="entry name" value="NAT_SF"/>
    <property type="match status" value="1"/>
</dbReference>
<feature type="domain" description="N-acetyltransferase" evidence="3">
    <location>
        <begin position="9"/>
        <end position="146"/>
    </location>
</feature>
<name>A0A810KWI6_9ACTN</name>
<dbReference type="GO" id="GO:0016747">
    <property type="term" value="F:acyltransferase activity, transferring groups other than amino-acyl groups"/>
    <property type="evidence" value="ECO:0007669"/>
    <property type="project" value="InterPro"/>
</dbReference>
<dbReference type="KEGG" id="aser:Asera_16980"/>
<evidence type="ECO:0000256" key="2">
    <source>
        <dbReference type="ARBA" id="ARBA00023315"/>
    </source>
</evidence>
<gene>
    <name evidence="4" type="ORF">Asera_16980</name>
</gene>
<dbReference type="AlphaFoldDB" id="A0A810KWI6"/>
<evidence type="ECO:0000259" key="3">
    <source>
        <dbReference type="PROSITE" id="PS51186"/>
    </source>
</evidence>